<dbReference type="Pfam" id="PF12322">
    <property type="entry name" value="T4_baseplate"/>
    <property type="match status" value="1"/>
</dbReference>
<dbReference type="InterPro" id="IPR024364">
    <property type="entry name" value="Baseplate_phage_T4-like"/>
</dbReference>
<evidence type="ECO:0000313" key="2">
    <source>
        <dbReference type="EMBL" id="SVA68220.1"/>
    </source>
</evidence>
<name>A0A381XU97_9ZZZZ</name>
<dbReference type="AlphaFoldDB" id="A0A381XU97"/>
<proteinExistence type="predicted"/>
<organism evidence="2">
    <name type="scientific">marine metagenome</name>
    <dbReference type="NCBI Taxonomy" id="408172"/>
    <lineage>
        <taxon>unclassified sequences</taxon>
        <taxon>metagenomes</taxon>
        <taxon>ecological metagenomes</taxon>
    </lineage>
</organism>
<accession>A0A381XU97</accession>
<sequence>MANQMTMPGSIPVGPQTTPLSPDGTQPQMAQPNPLQKYFRQPKVYITLPSKGNWYPQGAIEMPDNGEIPVYAMTAKDELTFKTPDALLNGTATVDVIQSCVPAIKDAWNMPTIDLDTVLVGLRIATYGHELDLKSKVPDTAPIMDKSYTLDLRKILDKFGGITYDHVLNHNGMKITLRPQNYTEFTKTALKTFEEQRLFSAVNDTEISEEEKLKRFNDSFIKLTDITINTVTNSIVQIQVGDDVVVDKGHIAEFIEKADKEFYTAIVDHVQLQRAKFEMQPIDVEATEEEVKAGAPAKYKIPVSFDQSNFFA</sequence>
<evidence type="ECO:0000256" key="1">
    <source>
        <dbReference type="SAM" id="MobiDB-lite"/>
    </source>
</evidence>
<protein>
    <submittedName>
        <fullName evidence="2">Uncharacterized protein</fullName>
    </submittedName>
</protein>
<gene>
    <name evidence="2" type="ORF">METZ01_LOCUS121074</name>
</gene>
<dbReference type="EMBL" id="UINC01016376">
    <property type="protein sequence ID" value="SVA68220.1"/>
    <property type="molecule type" value="Genomic_DNA"/>
</dbReference>
<feature type="compositionally biased region" description="Polar residues" evidence="1">
    <location>
        <begin position="15"/>
        <end position="30"/>
    </location>
</feature>
<feature type="region of interest" description="Disordered" evidence="1">
    <location>
        <begin position="1"/>
        <end position="30"/>
    </location>
</feature>
<reference evidence="2" key="1">
    <citation type="submission" date="2018-05" db="EMBL/GenBank/DDBJ databases">
        <authorList>
            <person name="Lanie J.A."/>
            <person name="Ng W.-L."/>
            <person name="Kazmierczak K.M."/>
            <person name="Andrzejewski T.M."/>
            <person name="Davidsen T.M."/>
            <person name="Wayne K.J."/>
            <person name="Tettelin H."/>
            <person name="Glass J.I."/>
            <person name="Rusch D."/>
            <person name="Podicherti R."/>
            <person name="Tsui H.-C.T."/>
            <person name="Winkler M.E."/>
        </authorList>
    </citation>
    <scope>NUCLEOTIDE SEQUENCE</scope>
</reference>